<accession>A0A2U2HDL4</accession>
<proteinExistence type="predicted"/>
<dbReference type="AlphaFoldDB" id="A0A2U2HDL4"/>
<dbReference type="PANTHER" id="PTHR12277:SF81">
    <property type="entry name" value="PROTEIN ABHD13"/>
    <property type="match status" value="1"/>
</dbReference>
<dbReference type="OrthoDB" id="9798884at2"/>
<protein>
    <recommendedName>
        <fullName evidence="1">AB hydrolase-1 domain-containing protein</fullName>
    </recommendedName>
</protein>
<name>A0A2U2HDL4_9BURK</name>
<reference evidence="2 3" key="1">
    <citation type="submission" date="2018-04" db="EMBL/GenBank/DDBJ databases">
        <title>Massilia violaceinigra sp. nov., a novel purple-pigmented bacterium isolated from Tianshan glacier, Xinjiang, China.</title>
        <authorList>
            <person name="Wang H."/>
        </authorList>
    </citation>
    <scope>NUCLEOTIDE SEQUENCE [LARGE SCALE GENOMIC DNA]</scope>
    <source>
        <strain evidence="2 3">B448-2</strain>
    </source>
</reference>
<dbReference type="SUPFAM" id="SSF53474">
    <property type="entry name" value="alpha/beta-Hydrolases"/>
    <property type="match status" value="1"/>
</dbReference>
<dbReference type="PANTHER" id="PTHR12277">
    <property type="entry name" value="ALPHA/BETA HYDROLASE DOMAIN-CONTAINING PROTEIN"/>
    <property type="match status" value="1"/>
</dbReference>
<dbReference type="InterPro" id="IPR029058">
    <property type="entry name" value="AB_hydrolase_fold"/>
</dbReference>
<dbReference type="Proteomes" id="UP000241421">
    <property type="component" value="Unassembled WGS sequence"/>
</dbReference>
<evidence type="ECO:0000313" key="3">
    <source>
        <dbReference type="Proteomes" id="UP000241421"/>
    </source>
</evidence>
<comment type="caution">
    <text evidence="2">The sequence shown here is derived from an EMBL/GenBank/DDBJ whole genome shotgun (WGS) entry which is preliminary data.</text>
</comment>
<dbReference type="Gene3D" id="3.40.50.1820">
    <property type="entry name" value="alpha/beta hydrolase"/>
    <property type="match status" value="1"/>
</dbReference>
<dbReference type="InterPro" id="IPR000073">
    <property type="entry name" value="AB_hydrolase_1"/>
</dbReference>
<keyword evidence="3" id="KW-1185">Reference proteome</keyword>
<gene>
    <name evidence="2" type="ORF">C7C56_025155</name>
</gene>
<evidence type="ECO:0000313" key="2">
    <source>
        <dbReference type="EMBL" id="PWF41212.1"/>
    </source>
</evidence>
<organism evidence="2 3">
    <name type="scientific">Massilia glaciei</name>
    <dbReference type="NCBI Taxonomy" id="1524097"/>
    <lineage>
        <taxon>Bacteria</taxon>
        <taxon>Pseudomonadati</taxon>
        <taxon>Pseudomonadota</taxon>
        <taxon>Betaproteobacteria</taxon>
        <taxon>Burkholderiales</taxon>
        <taxon>Oxalobacteraceae</taxon>
        <taxon>Telluria group</taxon>
        <taxon>Massilia</taxon>
    </lineage>
</organism>
<dbReference type="EMBL" id="PXWF02000314">
    <property type="protein sequence ID" value="PWF41212.1"/>
    <property type="molecule type" value="Genomic_DNA"/>
</dbReference>
<evidence type="ECO:0000259" key="1">
    <source>
        <dbReference type="Pfam" id="PF00561"/>
    </source>
</evidence>
<dbReference type="RefSeq" id="WP_109246600.1">
    <property type="nucleotide sequence ID" value="NZ_PXWF02000314.1"/>
</dbReference>
<dbReference type="Pfam" id="PF00561">
    <property type="entry name" value="Abhydrolase_1"/>
    <property type="match status" value="1"/>
</dbReference>
<feature type="domain" description="AB hydrolase-1" evidence="1">
    <location>
        <begin position="67"/>
        <end position="157"/>
    </location>
</feature>
<sequence>MLSIILAGALIAYALACLALFLMQRSMIYFPQPRNQTTPVMALEVPGARLNLSVLPRAGAKALVYFGGNAEDVAASLPSLARLFPRHALYLMHYRGYGGSTGAPSEAALAADALALFDRVHADHPQVLVMGRSLGSGLAVRLASMRPVARLVLVTPYDSIAALAAGQLPYFPIRWLLTDKFESWRYAPKVGAPTTLLVAQDDTLIPPASSRQLLARFQPGVARLVLIPGAGHNTISGEPAYEAALAGLARD</sequence>